<comment type="caution">
    <text evidence="1">The sequence shown here is derived from an EMBL/GenBank/DDBJ whole genome shotgun (WGS) entry which is preliminary data.</text>
</comment>
<sequence>MSCKDEVLETSSLKSFPKKKAEKYYVSAESGLNYRQSPKDKILGKFDLNQTVSVIYRTGVFQDIEDNNKIIKGEWVGIQKANDTVYVFDGFLTKQKFFLDTNVSNHILNYYNVNYGKETILVDTKSDSLRSLIYYAKPENDDEKYGFFQMAVTLPRVRDKKFLYYGDLNNDGLEDMIIPVNTEGGGGGGNVWWIDLFVFLQQKDASFSFLTTKSNWEITECQGFIQLDKIENNLIYGKSSCYAEDDGRCCPSLNYLTTLKLQNKDLIVVNSTQTFDN</sequence>
<organism evidence="1 2">
    <name type="scientific">Olleya sediminilitoris</name>
    <dbReference type="NCBI Taxonomy" id="2795739"/>
    <lineage>
        <taxon>Bacteria</taxon>
        <taxon>Pseudomonadati</taxon>
        <taxon>Bacteroidota</taxon>
        <taxon>Flavobacteriia</taxon>
        <taxon>Flavobacteriales</taxon>
        <taxon>Flavobacteriaceae</taxon>
    </lineage>
</organism>
<evidence type="ECO:0008006" key="3">
    <source>
        <dbReference type="Google" id="ProtNLM"/>
    </source>
</evidence>
<protein>
    <recommendedName>
        <fullName evidence="3">VCBS repeat-containing protein</fullName>
    </recommendedName>
</protein>
<accession>A0ABS1WLI0</accession>
<dbReference type="Gene3D" id="2.30.30.40">
    <property type="entry name" value="SH3 Domains"/>
    <property type="match status" value="1"/>
</dbReference>
<keyword evidence="2" id="KW-1185">Reference proteome</keyword>
<gene>
    <name evidence="1" type="ORF">JAO71_09270</name>
</gene>
<dbReference type="RefSeq" id="WP_036598433.1">
    <property type="nucleotide sequence ID" value="NZ_JAEMEF010000007.1"/>
</dbReference>
<reference evidence="1 2" key="1">
    <citation type="submission" date="2020-12" db="EMBL/GenBank/DDBJ databases">
        <title>Olleya sediminilitoris sp. nov., isolated from a tidal flat.</title>
        <authorList>
            <person name="Park S."/>
            <person name="Yoon J.-H."/>
        </authorList>
    </citation>
    <scope>NUCLEOTIDE SEQUENCE [LARGE SCALE GENOMIC DNA]</scope>
    <source>
        <strain evidence="1 2">YSTF-M6</strain>
    </source>
</reference>
<evidence type="ECO:0000313" key="2">
    <source>
        <dbReference type="Proteomes" id="UP000605013"/>
    </source>
</evidence>
<evidence type="ECO:0000313" key="1">
    <source>
        <dbReference type="EMBL" id="MBL7559991.1"/>
    </source>
</evidence>
<proteinExistence type="predicted"/>
<dbReference type="Proteomes" id="UP000605013">
    <property type="component" value="Unassembled WGS sequence"/>
</dbReference>
<dbReference type="EMBL" id="JAEMEF010000007">
    <property type="protein sequence ID" value="MBL7559991.1"/>
    <property type="molecule type" value="Genomic_DNA"/>
</dbReference>
<name>A0ABS1WLI0_9FLAO</name>